<evidence type="ECO:0000256" key="1">
    <source>
        <dbReference type="SAM" id="Phobius"/>
    </source>
</evidence>
<feature type="transmembrane region" description="Helical" evidence="1">
    <location>
        <begin position="274"/>
        <end position="292"/>
    </location>
</feature>
<accession>A0A2M8GMC7</accession>
<sequence>MIIVMRQKVKTFFYVFKHSLFPQPDYYSKIPKTSFRFSLKYLISLVIVLNLLLVVFVTIKNNPTRIGRFIDSMRSGFQTYPADLVINIDKGRLFTSYNRPYFFWLNIEGKQKLILAIDEGATVDKINTYHSYFLLTNKEMVVKNDRLINQAFDTLPLTFFGNQSFDKRTSQQITQVFSSLKKNLLLYYLTIVALMIIFLPIFSFLTTFFYLLIIGLFIYLIFKIFFHKKIHYKKILQLAFHAVTLPLLIDYFLIILKPSIQTNLELKTNLPSPLAFLILLLIFVFAAVYEAYQNHQHKLGSISHHRSNRKHISHR</sequence>
<feature type="transmembrane region" description="Helical" evidence="1">
    <location>
        <begin position="41"/>
        <end position="59"/>
    </location>
</feature>
<feature type="transmembrane region" description="Helical" evidence="1">
    <location>
        <begin position="208"/>
        <end position="226"/>
    </location>
</feature>
<evidence type="ECO:0008006" key="4">
    <source>
        <dbReference type="Google" id="ProtNLM"/>
    </source>
</evidence>
<dbReference type="Pfam" id="PF06691">
    <property type="entry name" value="DUF1189"/>
    <property type="match status" value="1"/>
</dbReference>
<gene>
    <name evidence="2" type="ORF">CO007_03410</name>
</gene>
<dbReference type="AlphaFoldDB" id="A0A2M8GMC7"/>
<dbReference type="Proteomes" id="UP000229370">
    <property type="component" value="Unassembled WGS sequence"/>
</dbReference>
<evidence type="ECO:0000313" key="3">
    <source>
        <dbReference type="Proteomes" id="UP000229370"/>
    </source>
</evidence>
<keyword evidence="1" id="KW-0812">Transmembrane</keyword>
<name>A0A2M8GMC7_9BACT</name>
<evidence type="ECO:0000313" key="2">
    <source>
        <dbReference type="EMBL" id="PJC81710.1"/>
    </source>
</evidence>
<feature type="transmembrane region" description="Helical" evidence="1">
    <location>
        <begin position="184"/>
        <end position="202"/>
    </location>
</feature>
<reference evidence="3" key="1">
    <citation type="submission" date="2017-09" db="EMBL/GenBank/DDBJ databases">
        <title>Depth-based differentiation of microbial function through sediment-hosted aquifers and enrichment of novel symbionts in the deep terrestrial subsurface.</title>
        <authorList>
            <person name="Probst A.J."/>
            <person name="Ladd B."/>
            <person name="Jarett J.K."/>
            <person name="Geller-Mcgrath D.E."/>
            <person name="Sieber C.M.K."/>
            <person name="Emerson J.B."/>
            <person name="Anantharaman K."/>
            <person name="Thomas B.C."/>
            <person name="Malmstrom R."/>
            <person name="Stieglmeier M."/>
            <person name="Klingl A."/>
            <person name="Woyke T."/>
            <person name="Ryan C.M."/>
            <person name="Banfield J.F."/>
        </authorList>
    </citation>
    <scope>NUCLEOTIDE SEQUENCE [LARGE SCALE GENOMIC DNA]</scope>
</reference>
<organism evidence="2 3">
    <name type="scientific">Candidatus Roizmanbacteria bacterium CG_4_8_14_3_um_filter_36_10</name>
    <dbReference type="NCBI Taxonomy" id="1974834"/>
    <lineage>
        <taxon>Bacteria</taxon>
        <taxon>Candidatus Roizmaniibacteriota</taxon>
    </lineage>
</organism>
<feature type="transmembrane region" description="Helical" evidence="1">
    <location>
        <begin position="238"/>
        <end position="254"/>
    </location>
</feature>
<protein>
    <recommendedName>
        <fullName evidence="4">DUF1189 domain-containing protein</fullName>
    </recommendedName>
</protein>
<comment type="caution">
    <text evidence="2">The sequence shown here is derived from an EMBL/GenBank/DDBJ whole genome shotgun (WGS) entry which is preliminary data.</text>
</comment>
<keyword evidence="1" id="KW-0472">Membrane</keyword>
<dbReference type="EMBL" id="PFQK01000055">
    <property type="protein sequence ID" value="PJC81710.1"/>
    <property type="molecule type" value="Genomic_DNA"/>
</dbReference>
<proteinExistence type="predicted"/>
<dbReference type="InterPro" id="IPR009574">
    <property type="entry name" value="DUF1189"/>
</dbReference>
<keyword evidence="1" id="KW-1133">Transmembrane helix</keyword>